<dbReference type="EMBL" id="JACDXX010000002">
    <property type="protein sequence ID" value="MCB5408743.1"/>
    <property type="molecule type" value="Genomic_DNA"/>
</dbReference>
<accession>A0ABS8CH83</accession>
<feature type="transmembrane region" description="Helical" evidence="2">
    <location>
        <begin position="27"/>
        <end position="49"/>
    </location>
</feature>
<keyword evidence="2" id="KW-1133">Transmembrane helix</keyword>
<comment type="caution">
    <text evidence="3">The sequence shown here is derived from an EMBL/GenBank/DDBJ whole genome shotgun (WGS) entry which is preliminary data.</text>
</comment>
<organism evidence="3 4">
    <name type="scientific">Pseudogemmobacter faecipullorum</name>
    <dbReference type="NCBI Taxonomy" id="2755041"/>
    <lineage>
        <taxon>Bacteria</taxon>
        <taxon>Pseudomonadati</taxon>
        <taxon>Pseudomonadota</taxon>
        <taxon>Alphaproteobacteria</taxon>
        <taxon>Rhodobacterales</taxon>
        <taxon>Paracoccaceae</taxon>
        <taxon>Pseudogemmobacter</taxon>
    </lineage>
</organism>
<evidence type="ECO:0000313" key="3">
    <source>
        <dbReference type="EMBL" id="MCB5408743.1"/>
    </source>
</evidence>
<evidence type="ECO:0000256" key="1">
    <source>
        <dbReference type="SAM" id="MobiDB-lite"/>
    </source>
</evidence>
<proteinExistence type="predicted"/>
<evidence type="ECO:0000313" key="4">
    <source>
        <dbReference type="Proteomes" id="UP001198571"/>
    </source>
</evidence>
<dbReference type="Proteomes" id="UP001198571">
    <property type="component" value="Unassembled WGS sequence"/>
</dbReference>
<evidence type="ECO:0000256" key="2">
    <source>
        <dbReference type="SAM" id="Phobius"/>
    </source>
</evidence>
<keyword evidence="2" id="KW-0812">Transmembrane</keyword>
<sequence length="99" mass="10359">MAAIYLIGSGIAGLAAASVALWLGGGWFVAVLTYAIAGNLGFTAICLLLGKTEAEPRQAGLDREIVADLQAIIESGPESSQRLSPDRLRSAFPELRSRS</sequence>
<name>A0ABS8CH83_9RHOB</name>
<protein>
    <submittedName>
        <fullName evidence="3">Uncharacterized protein</fullName>
    </submittedName>
</protein>
<keyword evidence="2" id="KW-0472">Membrane</keyword>
<reference evidence="3 4" key="1">
    <citation type="submission" date="2020-07" db="EMBL/GenBank/DDBJ databases">
        <title>Pseudogemmobacter sp. nov., isolated from poultry manure in Taiwan.</title>
        <authorList>
            <person name="Lin S.-Y."/>
            <person name="Tang Y.-S."/>
            <person name="Young C.-C."/>
        </authorList>
    </citation>
    <scope>NUCLEOTIDE SEQUENCE [LARGE SCALE GENOMIC DNA]</scope>
    <source>
        <strain evidence="3 4">CC-YST710</strain>
    </source>
</reference>
<feature type="region of interest" description="Disordered" evidence="1">
    <location>
        <begin position="77"/>
        <end position="99"/>
    </location>
</feature>
<feature type="compositionally biased region" description="Basic and acidic residues" evidence="1">
    <location>
        <begin position="84"/>
        <end position="99"/>
    </location>
</feature>
<gene>
    <name evidence="3" type="ORF">H0485_01805</name>
</gene>
<dbReference type="RefSeq" id="WP_226933654.1">
    <property type="nucleotide sequence ID" value="NZ_JACDXX010000002.1"/>
</dbReference>
<keyword evidence="4" id="KW-1185">Reference proteome</keyword>